<dbReference type="InterPro" id="IPR010917">
    <property type="entry name" value="TonB_rcpt_CS"/>
</dbReference>
<sequence>MGKNARLLGRITSVSVYALCAGAMAFAQDADPGAETVEEADETRTLETVEVKAFTGTLIRGVAPTGTNTLSIDEDLIEAIAPASSNDLLANVPQVTNAFNTAPTPGATIANPYNRPNLRNLGASGGATTLVLLNGQRMVGTGVLQTSPDPSTIAPSVLGNVEIVLDGGSSIYGSDAIGGVINFIPRSEVDGIELSVREGFGDEFDSTNASVLAGQSWDGGNVYLAYNYNQHDDIFGRDRDYVFQDHTARGGTDYRSVNCSPGTVIANDIPFALPTFTVGANLCDETDVLTIYPEQRDHRLFGKFTQDLSDTLTFELSAYSSDRETVHQGQGAGVGTGVRGQGMITAANPYFQSIFGEQSQTVTFSYEDVFGPALESSVDLSAWMVTPQLTWDFSETWQLKLSANYGRSDNVVRTNQINALAEAAALAGTTPETALNPYNVSATNPAVLAAIGDFQVYGDSEQELLQLKSVADGTLFSLPSGDVKLAVGAEFIEEKIDASQGQGPRQALELFSAGSSRDISSVFGEVLFPVFDSETLGSLNASVSARYDSYSDVGDTTNPKIGFTYKPTADVAIRGSWGTSFHAPSLADTGNSVDTRIQVFPISPFLAPGAAPTDYFRPTVAIAGGNPDLRPEEAETYSLGMDWTPMSGGLEGLMVSLTYFNVEFTDQIAVLPVLEPGFFSIAAYEPFYTINPTLADALAVGEGLRVENAPSLEALFFATSPYLLVDVRRRNLGSVKTDGLDFGVSYTKDTNIGELHGGVWGTYTLSRDIQAAPGTASVDALEFGVSRLQLVADLGWSMGDFEASLRANHSAGFDASETGDVGSFTTVDLTGRWTLPGNDSWRGDTVLSLGVDNLLDEEPPYFDDIDGYANGSTLGRVIYLGLKQTF</sequence>
<keyword evidence="6 11" id="KW-0798">TonB box</keyword>
<dbReference type="EMBL" id="AWFF01000109">
    <property type="protein sequence ID" value="KCZ50518.1"/>
    <property type="molecule type" value="Genomic_DNA"/>
</dbReference>
<keyword evidence="2 9" id="KW-0813">Transport</keyword>
<dbReference type="InterPro" id="IPR039426">
    <property type="entry name" value="TonB-dep_rcpt-like"/>
</dbReference>
<feature type="domain" description="TonB-dependent receptor-like beta-barrel" evidence="13">
    <location>
        <begin position="377"/>
        <end position="854"/>
    </location>
</feature>
<evidence type="ECO:0000256" key="4">
    <source>
        <dbReference type="ARBA" id="ARBA00022692"/>
    </source>
</evidence>
<keyword evidence="8 9" id="KW-0998">Cell outer membrane</keyword>
<accession>A0A062TYE9</accession>
<evidence type="ECO:0000256" key="5">
    <source>
        <dbReference type="ARBA" id="ARBA00022729"/>
    </source>
</evidence>
<evidence type="ECO:0000259" key="14">
    <source>
        <dbReference type="Pfam" id="PF07715"/>
    </source>
</evidence>
<evidence type="ECO:0000256" key="2">
    <source>
        <dbReference type="ARBA" id="ARBA00022448"/>
    </source>
</evidence>
<evidence type="ECO:0000256" key="12">
    <source>
        <dbReference type="SAM" id="SignalP"/>
    </source>
</evidence>
<protein>
    <recommendedName>
        <fullName evidence="17">TonB-dependent receptor</fullName>
    </recommendedName>
</protein>
<feature type="signal peptide" evidence="12">
    <location>
        <begin position="1"/>
        <end position="27"/>
    </location>
</feature>
<dbReference type="eggNOG" id="COG4771">
    <property type="taxonomic scope" value="Bacteria"/>
</dbReference>
<keyword evidence="5 12" id="KW-0732">Signal</keyword>
<evidence type="ECO:0000256" key="1">
    <source>
        <dbReference type="ARBA" id="ARBA00004571"/>
    </source>
</evidence>
<dbReference type="InterPro" id="IPR000531">
    <property type="entry name" value="Beta-barrel_TonB"/>
</dbReference>
<evidence type="ECO:0000256" key="9">
    <source>
        <dbReference type="PROSITE-ProRule" id="PRU01360"/>
    </source>
</evidence>
<dbReference type="PROSITE" id="PS01156">
    <property type="entry name" value="TONB_DEPENDENT_REC_2"/>
    <property type="match status" value="1"/>
</dbReference>
<proteinExistence type="inferred from homology"/>
<evidence type="ECO:0000256" key="10">
    <source>
        <dbReference type="PROSITE-ProRule" id="PRU10144"/>
    </source>
</evidence>
<dbReference type="RefSeq" id="WP_034799742.1">
    <property type="nucleotide sequence ID" value="NZ_AWFF01000109.1"/>
</dbReference>
<dbReference type="InterPro" id="IPR012910">
    <property type="entry name" value="Plug_dom"/>
</dbReference>
<evidence type="ECO:0000256" key="7">
    <source>
        <dbReference type="ARBA" id="ARBA00023136"/>
    </source>
</evidence>
<dbReference type="InterPro" id="IPR037066">
    <property type="entry name" value="Plug_dom_sf"/>
</dbReference>
<evidence type="ECO:0000256" key="3">
    <source>
        <dbReference type="ARBA" id="ARBA00022452"/>
    </source>
</evidence>
<feature type="domain" description="TonB-dependent receptor plug" evidence="14">
    <location>
        <begin position="68"/>
        <end position="180"/>
    </location>
</feature>
<evidence type="ECO:0000256" key="6">
    <source>
        <dbReference type="ARBA" id="ARBA00023077"/>
    </source>
</evidence>
<feature type="short sequence motif" description="TonB C-terminal box" evidence="10">
    <location>
        <begin position="869"/>
        <end position="886"/>
    </location>
</feature>
<dbReference type="GO" id="GO:0009279">
    <property type="term" value="C:cell outer membrane"/>
    <property type="evidence" value="ECO:0007669"/>
    <property type="project" value="UniProtKB-SubCell"/>
</dbReference>
<keyword evidence="16" id="KW-1185">Reference proteome</keyword>
<evidence type="ECO:0000256" key="8">
    <source>
        <dbReference type="ARBA" id="ARBA00023237"/>
    </source>
</evidence>
<gene>
    <name evidence="15" type="ORF">HY29_07070</name>
</gene>
<organism evidence="15 16">
    <name type="scientific">Hyphomonas beringensis</name>
    <dbReference type="NCBI Taxonomy" id="1280946"/>
    <lineage>
        <taxon>Bacteria</taxon>
        <taxon>Pseudomonadati</taxon>
        <taxon>Pseudomonadota</taxon>
        <taxon>Alphaproteobacteria</taxon>
        <taxon>Hyphomonadales</taxon>
        <taxon>Hyphomonadaceae</taxon>
        <taxon>Hyphomonas</taxon>
    </lineage>
</organism>
<name>A0A062TYE9_9PROT</name>
<dbReference type="InterPro" id="IPR036942">
    <property type="entry name" value="Beta-barrel_TonB_sf"/>
</dbReference>
<dbReference type="PANTHER" id="PTHR47234:SF2">
    <property type="entry name" value="TONB-DEPENDENT RECEPTOR"/>
    <property type="match status" value="1"/>
</dbReference>
<evidence type="ECO:0008006" key="17">
    <source>
        <dbReference type="Google" id="ProtNLM"/>
    </source>
</evidence>
<dbReference type="AlphaFoldDB" id="A0A062TYE9"/>
<dbReference type="STRING" id="1280946.HY29_07070"/>
<dbReference type="PANTHER" id="PTHR47234">
    <property type="match status" value="1"/>
</dbReference>
<dbReference type="Pfam" id="PF00593">
    <property type="entry name" value="TonB_dep_Rec_b-barrel"/>
    <property type="match status" value="1"/>
</dbReference>
<reference evidence="15 16" key="1">
    <citation type="journal article" date="2014" name="Antonie Van Leeuwenhoek">
        <title>Hyphomonas beringensis sp. nov. and Hyphomonas chukchiensis sp. nov., isolated from surface seawater of the Bering Sea and Chukchi Sea.</title>
        <authorList>
            <person name="Li C."/>
            <person name="Lai Q."/>
            <person name="Li G."/>
            <person name="Dong C."/>
            <person name="Wang J."/>
            <person name="Liao Y."/>
            <person name="Shao Z."/>
        </authorList>
    </citation>
    <scope>NUCLEOTIDE SEQUENCE [LARGE SCALE GENOMIC DNA]</scope>
    <source>
        <strain evidence="15 16">25B14_1</strain>
    </source>
</reference>
<dbReference type="PROSITE" id="PS52016">
    <property type="entry name" value="TONB_DEPENDENT_REC_3"/>
    <property type="match status" value="1"/>
</dbReference>
<evidence type="ECO:0000313" key="16">
    <source>
        <dbReference type="Proteomes" id="UP000027037"/>
    </source>
</evidence>
<dbReference type="Proteomes" id="UP000027037">
    <property type="component" value="Unassembled WGS sequence"/>
</dbReference>
<evidence type="ECO:0000256" key="11">
    <source>
        <dbReference type="RuleBase" id="RU003357"/>
    </source>
</evidence>
<keyword evidence="4 9" id="KW-0812">Transmembrane</keyword>
<comment type="subcellular location">
    <subcellularLocation>
        <location evidence="1 9">Cell outer membrane</location>
        <topology evidence="1 9">Multi-pass membrane protein</topology>
    </subcellularLocation>
</comment>
<comment type="similarity">
    <text evidence="9 11">Belongs to the TonB-dependent receptor family.</text>
</comment>
<dbReference type="OrthoDB" id="7614575at2"/>
<dbReference type="Pfam" id="PF07715">
    <property type="entry name" value="Plug"/>
    <property type="match status" value="1"/>
</dbReference>
<evidence type="ECO:0000313" key="15">
    <source>
        <dbReference type="EMBL" id="KCZ50518.1"/>
    </source>
</evidence>
<dbReference type="Gene3D" id="2.40.170.20">
    <property type="entry name" value="TonB-dependent receptor, beta-barrel domain"/>
    <property type="match status" value="1"/>
</dbReference>
<evidence type="ECO:0000259" key="13">
    <source>
        <dbReference type="Pfam" id="PF00593"/>
    </source>
</evidence>
<keyword evidence="3 9" id="KW-1134">Transmembrane beta strand</keyword>
<dbReference type="Gene3D" id="2.170.130.10">
    <property type="entry name" value="TonB-dependent receptor, plug domain"/>
    <property type="match status" value="1"/>
</dbReference>
<keyword evidence="7 9" id="KW-0472">Membrane</keyword>
<dbReference type="PATRIC" id="fig|1280946.3.peg.3513"/>
<dbReference type="SUPFAM" id="SSF56935">
    <property type="entry name" value="Porins"/>
    <property type="match status" value="1"/>
</dbReference>
<feature type="chain" id="PRO_5001613932" description="TonB-dependent receptor" evidence="12">
    <location>
        <begin position="28"/>
        <end position="886"/>
    </location>
</feature>
<comment type="caution">
    <text evidence="15">The sequence shown here is derived from an EMBL/GenBank/DDBJ whole genome shotgun (WGS) entry which is preliminary data.</text>
</comment>